<feature type="chain" id="PRO_5011670944" evidence="4">
    <location>
        <begin position="20"/>
        <end position="883"/>
    </location>
</feature>
<dbReference type="STRING" id="1227077.SAMN04515668_1401"/>
<dbReference type="EMBL" id="FOXS01000002">
    <property type="protein sequence ID" value="SFQ21096.1"/>
    <property type="molecule type" value="Genomic_DNA"/>
</dbReference>
<evidence type="ECO:0000256" key="2">
    <source>
        <dbReference type="ARBA" id="ARBA00023136"/>
    </source>
</evidence>
<dbReference type="NCBIfam" id="TIGR04057">
    <property type="entry name" value="SusC_RagA_signa"/>
    <property type="match status" value="1"/>
</dbReference>
<dbReference type="RefSeq" id="WP_092670493.1">
    <property type="nucleotide sequence ID" value="NZ_FOXS01000002.1"/>
</dbReference>
<comment type="subcellular location">
    <subcellularLocation>
        <location evidence="1">Cell outer membrane</location>
    </subcellularLocation>
</comment>
<dbReference type="InterPro" id="IPR012910">
    <property type="entry name" value="Plug_dom"/>
</dbReference>
<feature type="domain" description="TonB-dependent receptor plug" evidence="5">
    <location>
        <begin position="46"/>
        <end position="165"/>
    </location>
</feature>
<keyword evidence="7" id="KW-1185">Reference proteome</keyword>
<dbReference type="GO" id="GO:0009279">
    <property type="term" value="C:cell outer membrane"/>
    <property type="evidence" value="ECO:0007669"/>
    <property type="project" value="UniProtKB-SubCell"/>
</dbReference>
<gene>
    <name evidence="6" type="ORF">SAMN04515668_1401</name>
</gene>
<accession>A0A1I5WNX2</accession>
<dbReference type="InterPro" id="IPR036942">
    <property type="entry name" value="Beta-barrel_TonB_sf"/>
</dbReference>
<reference evidence="7" key="1">
    <citation type="submission" date="2016-10" db="EMBL/GenBank/DDBJ databases">
        <authorList>
            <person name="Varghese N."/>
            <person name="Submissions S."/>
        </authorList>
    </citation>
    <scope>NUCLEOTIDE SEQUENCE [LARGE SCALE GENOMIC DNA]</scope>
    <source>
        <strain evidence="7">OR362-8,ATCC BAA-1266,JCM 13504</strain>
    </source>
</reference>
<name>A0A1I5WNX2_HYMAR</name>
<dbReference type="InterPro" id="IPR023997">
    <property type="entry name" value="TonB-dep_OMP_SusC/RagA_CS"/>
</dbReference>
<evidence type="ECO:0000256" key="1">
    <source>
        <dbReference type="ARBA" id="ARBA00004442"/>
    </source>
</evidence>
<dbReference type="Proteomes" id="UP000199029">
    <property type="component" value="Unassembled WGS sequence"/>
</dbReference>
<evidence type="ECO:0000256" key="3">
    <source>
        <dbReference type="ARBA" id="ARBA00023237"/>
    </source>
</evidence>
<dbReference type="Pfam" id="PF07715">
    <property type="entry name" value="Plug"/>
    <property type="match status" value="1"/>
</dbReference>
<dbReference type="SUPFAM" id="SSF56935">
    <property type="entry name" value="Porins"/>
    <property type="match status" value="1"/>
</dbReference>
<sequence>MPRILPFTVLFLVAAEAHAQQADTLATATSDSAHTTLPRAGSIPAFTTIQPALSQVAGVQVTPYSGAPGAWATVRIRGVINVTGNSQPLYVVDGVPVYNTEVTPEQWSNAEAFYQRNNYSNGTVIPYSPNANPMLDMPVADVARIEVLKGAAATARYGAQGANGVVVISTRRGAGEGVTPQPLRVRYTAWGGLQQVRQRYELLGARQYAELVNAARAGWAPQPPYSATALDNLGEEDWQKRVFRVAGIQSHNLSLDGQAHHTSYYAAADYLRQAGVVDQSSLNRYHLRLNLNQHLTPKLTVGLNASASQTDQRYAGSQFHSGRLLQDVLFAKPAVLPGAAPSTFLEDPLRDLNYYRATPRTQRLLAQLNATYRFNDDWLLTLRGSREQVDARALGYSPVFIGQNLTPPVEQTSTSTTNATNWVANAALRYQHTFANQHAVVASLDYLRQQFKRTLRREEYLLASNNGFGFDMRGYYEESQKALEGIQSPSGSIGYTYAGRYELQASMRADFILNTDDFSKTEYNWSPGGQLSWHLHKEAFLAGASGLSDFTLWAGTGRTRGFFYDKSRTTHHDAGLRLGLLEGHLTLEAGIYQRRTLQAQAMVPVGIMTGSGPSIINMFPDVTLLNQGLELTVGSTWQRGPLQGTTHLAAATNRNRVASLSQEFFIGGSGKTLQNGQPISSFYVFDQDGIYPSGSARAGSIRYRDRNNDGEIDYRDGYASGSGLPRYTLALTQQLRLHHYQLDAQFDGLFGYQILNTTLITLDTPTGSINSSPRALDYWTPANPNTSVPRAGSTTPFNQINHQSLESGNHLRLSQLTLSYEVLNTGTRQASVWVGGQNLFVTGKYRGYDPNVSSGGASPLLAGQDASVYPVARVWQVGVRGAF</sequence>
<evidence type="ECO:0000259" key="5">
    <source>
        <dbReference type="Pfam" id="PF07715"/>
    </source>
</evidence>
<keyword evidence="4" id="KW-0732">Signal</keyword>
<dbReference type="InterPro" id="IPR037066">
    <property type="entry name" value="Plug_dom_sf"/>
</dbReference>
<evidence type="ECO:0000313" key="6">
    <source>
        <dbReference type="EMBL" id="SFQ21096.1"/>
    </source>
</evidence>
<organism evidence="6 7">
    <name type="scientific">Hymenobacter arizonensis</name>
    <name type="common">Siccationidurans arizonensis</name>
    <dbReference type="NCBI Taxonomy" id="1227077"/>
    <lineage>
        <taxon>Bacteria</taxon>
        <taxon>Pseudomonadati</taxon>
        <taxon>Bacteroidota</taxon>
        <taxon>Cytophagia</taxon>
        <taxon>Cytophagales</taxon>
        <taxon>Hymenobacteraceae</taxon>
        <taxon>Hymenobacter</taxon>
    </lineage>
</organism>
<evidence type="ECO:0000256" key="4">
    <source>
        <dbReference type="SAM" id="SignalP"/>
    </source>
</evidence>
<dbReference type="OrthoDB" id="9768177at2"/>
<keyword evidence="2" id="KW-0472">Membrane</keyword>
<protein>
    <submittedName>
        <fullName evidence="6">TonB-dependent outer membrane receptor, SusC/RagA subfamily, signature region</fullName>
    </submittedName>
</protein>
<evidence type="ECO:0000313" key="7">
    <source>
        <dbReference type="Proteomes" id="UP000199029"/>
    </source>
</evidence>
<dbReference type="Gene3D" id="2.170.130.10">
    <property type="entry name" value="TonB-dependent receptor, plug domain"/>
    <property type="match status" value="1"/>
</dbReference>
<dbReference type="AlphaFoldDB" id="A0A1I5WNX2"/>
<keyword evidence="3" id="KW-0998">Cell outer membrane</keyword>
<keyword evidence="6" id="KW-0675">Receptor</keyword>
<dbReference type="Gene3D" id="2.40.170.20">
    <property type="entry name" value="TonB-dependent receptor, beta-barrel domain"/>
    <property type="match status" value="1"/>
</dbReference>
<proteinExistence type="predicted"/>
<feature type="signal peptide" evidence="4">
    <location>
        <begin position="1"/>
        <end position="19"/>
    </location>
</feature>